<protein>
    <recommendedName>
        <fullName evidence="12 13">Transcription-repair-coupling factor</fullName>
        <shortName evidence="13">TRCF</shortName>
        <ecNumber evidence="13">3.6.4.-</ecNumber>
    </recommendedName>
</protein>
<evidence type="ECO:0000256" key="1">
    <source>
        <dbReference type="ARBA" id="ARBA00004496"/>
    </source>
</evidence>
<comment type="similarity">
    <text evidence="11 13">In the C-terminal section; belongs to the helicase family. RecG subfamily.</text>
</comment>
<dbReference type="eggNOG" id="COG1197">
    <property type="taxonomic scope" value="Bacteria"/>
</dbReference>
<dbReference type="InterPro" id="IPR004576">
    <property type="entry name" value="Mfd"/>
</dbReference>
<dbReference type="Gene3D" id="3.40.50.300">
    <property type="entry name" value="P-loop containing nucleotide triphosphate hydrolases"/>
    <property type="match status" value="2"/>
</dbReference>
<dbReference type="PANTHER" id="PTHR47964">
    <property type="entry name" value="ATP-DEPENDENT DNA HELICASE HOMOLOG RECG, CHLOROPLASTIC"/>
    <property type="match status" value="1"/>
</dbReference>
<dbReference type="FunFam" id="3.40.50.300:FF:000546">
    <property type="entry name" value="Transcription-repair-coupling factor"/>
    <property type="match status" value="1"/>
</dbReference>
<evidence type="ECO:0000256" key="3">
    <source>
        <dbReference type="ARBA" id="ARBA00022741"/>
    </source>
</evidence>
<dbReference type="GO" id="GO:0003678">
    <property type="term" value="F:DNA helicase activity"/>
    <property type="evidence" value="ECO:0007669"/>
    <property type="project" value="TreeGrafter"/>
</dbReference>
<dbReference type="Gene3D" id="3.40.50.11180">
    <property type="match status" value="1"/>
</dbReference>
<accession>K4LLL5</accession>
<dbReference type="SUPFAM" id="SSF52540">
    <property type="entry name" value="P-loop containing nucleoside triphosphate hydrolases"/>
    <property type="match status" value="4"/>
</dbReference>
<dbReference type="GO" id="GO:0003684">
    <property type="term" value="F:damaged DNA binding"/>
    <property type="evidence" value="ECO:0007669"/>
    <property type="project" value="InterPro"/>
</dbReference>
<dbReference type="HAMAP" id="MF_00969">
    <property type="entry name" value="TRCF"/>
    <property type="match status" value="1"/>
</dbReference>
<dbReference type="Pfam" id="PF17757">
    <property type="entry name" value="UvrB_inter"/>
    <property type="match status" value="1"/>
</dbReference>
<organism evidence="17 18">
    <name type="scientific">Thermacetogenium phaeum (strain ATCC BAA-254 / DSM 26808 / PB)</name>
    <dbReference type="NCBI Taxonomy" id="1089553"/>
    <lineage>
        <taxon>Bacteria</taxon>
        <taxon>Bacillati</taxon>
        <taxon>Bacillota</taxon>
        <taxon>Clostridia</taxon>
        <taxon>Thermoanaerobacterales</taxon>
        <taxon>Thermoanaerobacteraceae</taxon>
        <taxon>Thermacetogenium</taxon>
    </lineage>
</organism>
<dbReference type="InterPro" id="IPR001650">
    <property type="entry name" value="Helicase_C-like"/>
</dbReference>
<evidence type="ECO:0000259" key="16">
    <source>
        <dbReference type="PROSITE" id="PS51194"/>
    </source>
</evidence>
<dbReference type="InterPro" id="IPR027417">
    <property type="entry name" value="P-loop_NTPase"/>
</dbReference>
<dbReference type="Pfam" id="PF00271">
    <property type="entry name" value="Helicase_C"/>
    <property type="match status" value="1"/>
</dbReference>
<feature type="domain" description="Helicase C-terminal" evidence="16">
    <location>
        <begin position="821"/>
        <end position="974"/>
    </location>
</feature>
<dbReference type="KEGG" id="tpz:Tph_c28270"/>
<dbReference type="InterPro" id="IPR014001">
    <property type="entry name" value="Helicase_ATP-bd"/>
</dbReference>
<dbReference type="InterPro" id="IPR005118">
    <property type="entry name" value="TRCF_C"/>
</dbReference>
<evidence type="ECO:0000256" key="13">
    <source>
        <dbReference type="HAMAP-Rule" id="MF_00969"/>
    </source>
</evidence>
<dbReference type="GO" id="GO:0005737">
    <property type="term" value="C:cytoplasm"/>
    <property type="evidence" value="ECO:0007669"/>
    <property type="project" value="UniProtKB-SubCell"/>
</dbReference>
<dbReference type="GO" id="GO:0006355">
    <property type="term" value="P:regulation of DNA-templated transcription"/>
    <property type="evidence" value="ECO:0007669"/>
    <property type="project" value="UniProtKB-UniRule"/>
</dbReference>
<evidence type="ECO:0000256" key="7">
    <source>
        <dbReference type="ARBA" id="ARBA00022840"/>
    </source>
</evidence>
<evidence type="ECO:0000256" key="14">
    <source>
        <dbReference type="SAM" id="Coils"/>
    </source>
</evidence>
<dbReference type="InterPro" id="IPR047112">
    <property type="entry name" value="RecG/Mfd"/>
</dbReference>
<evidence type="ECO:0000256" key="10">
    <source>
        <dbReference type="ARBA" id="ARBA00061104"/>
    </source>
</evidence>
<dbReference type="Pfam" id="PF03461">
    <property type="entry name" value="TRCF"/>
    <property type="match status" value="1"/>
</dbReference>
<dbReference type="PROSITE" id="PS51194">
    <property type="entry name" value="HELICASE_CTER"/>
    <property type="match status" value="1"/>
</dbReference>
<dbReference type="Gene3D" id="3.30.2060.10">
    <property type="entry name" value="Penicillin-binding protein 1b domain"/>
    <property type="match status" value="1"/>
</dbReference>
<dbReference type="SMART" id="SM00490">
    <property type="entry name" value="HELICc"/>
    <property type="match status" value="1"/>
</dbReference>
<evidence type="ECO:0000256" key="4">
    <source>
        <dbReference type="ARBA" id="ARBA00022763"/>
    </source>
</evidence>
<keyword evidence="4 13" id="KW-0227">DNA damage</keyword>
<dbReference type="SUPFAM" id="SSF143517">
    <property type="entry name" value="TRCF domain-like"/>
    <property type="match status" value="1"/>
</dbReference>
<dbReference type="AlphaFoldDB" id="K4LLL5"/>
<dbReference type="STRING" id="1089553.Tph_c28270"/>
<dbReference type="CDD" id="cd17991">
    <property type="entry name" value="DEXHc_TRCF"/>
    <property type="match status" value="1"/>
</dbReference>
<feature type="coiled-coil region" evidence="14">
    <location>
        <begin position="237"/>
        <end position="264"/>
    </location>
</feature>
<evidence type="ECO:0000313" key="18">
    <source>
        <dbReference type="Proteomes" id="UP000000467"/>
    </source>
</evidence>
<dbReference type="HOGENOM" id="CLU_005122_1_3_9"/>
<dbReference type="InterPro" id="IPR003711">
    <property type="entry name" value="CarD-like/TRCF_RID"/>
</dbReference>
<dbReference type="SMART" id="SM01058">
    <property type="entry name" value="CarD_TRCF"/>
    <property type="match status" value="1"/>
</dbReference>
<name>K4LLL5_THEPS</name>
<dbReference type="PROSITE" id="PS51192">
    <property type="entry name" value="HELICASE_ATP_BIND_1"/>
    <property type="match status" value="1"/>
</dbReference>
<dbReference type="RefSeq" id="WP_015051851.1">
    <property type="nucleotide sequence ID" value="NC_018870.1"/>
</dbReference>
<feature type="domain" description="Helicase ATP-binding" evidence="15">
    <location>
        <begin position="638"/>
        <end position="799"/>
    </location>
</feature>
<dbReference type="Pfam" id="PF02559">
    <property type="entry name" value="CarD_TRCF_RID"/>
    <property type="match status" value="1"/>
</dbReference>
<keyword evidence="14" id="KW-0175">Coiled coil</keyword>
<evidence type="ECO:0000259" key="15">
    <source>
        <dbReference type="PROSITE" id="PS51192"/>
    </source>
</evidence>
<dbReference type="InterPro" id="IPR011545">
    <property type="entry name" value="DEAD/DEAH_box_helicase_dom"/>
</dbReference>
<dbReference type="Gene3D" id="3.90.1150.50">
    <property type="entry name" value="Transcription-repair-coupling factor, D7 domain"/>
    <property type="match status" value="1"/>
</dbReference>
<evidence type="ECO:0000256" key="11">
    <source>
        <dbReference type="ARBA" id="ARBA00061399"/>
    </source>
</evidence>
<dbReference type="PANTHER" id="PTHR47964:SF1">
    <property type="entry name" value="ATP-DEPENDENT DNA HELICASE HOMOLOG RECG, CHLOROPLASTIC"/>
    <property type="match status" value="1"/>
</dbReference>
<dbReference type="Gene3D" id="2.40.10.170">
    <property type="match status" value="1"/>
</dbReference>
<comment type="similarity">
    <text evidence="10 13">In the N-terminal section; belongs to the UvrB family.</text>
</comment>
<keyword evidence="7 13" id="KW-0067">ATP-binding</keyword>
<dbReference type="Proteomes" id="UP000000467">
    <property type="component" value="Chromosome"/>
</dbReference>
<dbReference type="InterPro" id="IPR041471">
    <property type="entry name" value="UvrB_inter"/>
</dbReference>
<proteinExistence type="inferred from homology"/>
<dbReference type="EMBL" id="CP003732">
    <property type="protein sequence ID" value="AFV12992.1"/>
    <property type="molecule type" value="Genomic_DNA"/>
</dbReference>
<keyword evidence="18" id="KW-1185">Reference proteome</keyword>
<dbReference type="GO" id="GO:0005524">
    <property type="term" value="F:ATP binding"/>
    <property type="evidence" value="ECO:0007669"/>
    <property type="project" value="UniProtKB-UniRule"/>
</dbReference>
<reference evidence="17 18" key="1">
    <citation type="journal article" date="2012" name="BMC Genomics">
        <title>Genome-guided analysis of physiological and morphological traits of the fermentative acetate oxidizer Thermacetogenium phaeum.</title>
        <authorList>
            <person name="Oehler D."/>
            <person name="Poehlein A."/>
            <person name="Leimbach A."/>
            <person name="Muller N."/>
            <person name="Daniel R."/>
            <person name="Gottschalk G."/>
            <person name="Schink B."/>
        </authorList>
    </citation>
    <scope>NUCLEOTIDE SEQUENCE [LARGE SCALE GENOMIC DNA]</scope>
    <source>
        <strain evidence="18">ATCC BAA-254 / DSM 26808 / PB</strain>
    </source>
</reference>
<sequence length="1165" mass="131982">MRDLLEKMGAYGRILAAVQKRELPLKISGLAGSLRALFAAALFTDGGFSGALLVIVPGMDRVTPWITDLEQLLPDRQVLAFDPAESLPFEVVAASREPAEGRLRVLASLLAREERPPVVIAPAEALLPKLIPPDEWEAAAIDLRMHQEVDYEALPRRLVEAGFERLDVVEAPGQFAMRGDIVDIYPFYGSPVRLELWGDEVTSIRALDPVTQRSRGNISMVRIWPAREFIYKPDLAASAAERIREAWKNRKEQLKGNRSALNRLQQRLNRFLEMAGEGTGRSLNLLQPYFYPQQASLLDYLPPESLVIMDEPGRFPEQCRSRTALLESDYRRLLGEGQSFTSWQDYYFDDQQLLQRIADFPVVAFSRLSTRLPGIQERSEETFTSKEMQPFLGRPDLLVKEVKGWLQRRVTVLILTRTEANRRQLEREFKNTGLPFQVEENWPERLAEGRLQVGQGVLSAGFEVPGMLAVVTGEELYGRAAVAKRRRRAGGTPANIISELTPGDFVVHIHHGIGRYLGICEKEMDGKKRDYLELAYAGGDRLYVPVDQVDLISRYGGPEGAVPRLSRLGGTDWNRLKQRVKKRLRELAEDLIALYSERSRTPGYAFSPDTVWQREFEELFPYEETPDQLQAIKEVKADMEKPRPMDRLICGDVGFGKTEVAIRAAFKAVQDGKQVAVLVPTTVLAQQHYLTFKERFSRYPIRVEMLSRFRTPAEQKAIVADLGKGLVDVIIGTHRLLSADVVFKDLGLLVIDEEQRFGVAHKEKIKMLKTSVDVLTMTATPIPRTLQMSLGGVRDLSVIETPPEDRLPVQTYVLEYSPDLVRDAILREIQRGGQVFYVHNRVETIARVAHYLQELVPEATFRVAHGQMREDELEEVMWEFLNRRFDCLICTTIIESGLDFPNANTLIVENADSFGLAQLYQLRGRVGRSNRLAYAYFTFRGDKVLSEQAEKRLRAIQEFTEFGSGFKLALRDLEIRGAGNILGPEQHGHMAAVGFDLYNRLLQEAVQEVKGKPVPERKAAPPLFDLRVDSYLPDSYIGDPRQKVEIYRRLALAEDTAGVEELAEEVRDRFGEMPEPAVNLFDLARVRARARELGMREVQHAGYTLFLRFEGETAPRGEELRRWSGGFGQRVSFSTVAGLEIRVDTRGLAPQDLVRMLKKVMLPGR</sequence>
<dbReference type="SUPFAM" id="SSF141259">
    <property type="entry name" value="CarD-like"/>
    <property type="match status" value="1"/>
</dbReference>
<gene>
    <name evidence="13 17" type="primary">mfd</name>
    <name evidence="17" type="ordered locus">Tph_c28270</name>
</gene>
<evidence type="ECO:0000313" key="17">
    <source>
        <dbReference type="EMBL" id="AFV12992.1"/>
    </source>
</evidence>
<dbReference type="EC" id="3.6.4.-" evidence="13"/>
<evidence type="ECO:0000256" key="8">
    <source>
        <dbReference type="ARBA" id="ARBA00023125"/>
    </source>
</evidence>
<comment type="function">
    <text evidence="13">Couples transcription and DNA repair by recognizing RNA polymerase (RNAP) stalled at DNA lesions. Mediates ATP-dependent release of RNAP and its truncated transcript from the DNA, and recruitment of nucleotide excision repair machinery to the damaged site.</text>
</comment>
<comment type="subcellular location">
    <subcellularLocation>
        <location evidence="1 13">Cytoplasm</location>
    </subcellularLocation>
</comment>
<keyword evidence="5 13" id="KW-0378">Hydrolase</keyword>
<dbReference type="OrthoDB" id="9804325at2"/>
<dbReference type="Pfam" id="PF00270">
    <property type="entry name" value="DEAD"/>
    <property type="match status" value="1"/>
</dbReference>
<evidence type="ECO:0000256" key="5">
    <source>
        <dbReference type="ARBA" id="ARBA00022801"/>
    </source>
</evidence>
<evidence type="ECO:0000256" key="6">
    <source>
        <dbReference type="ARBA" id="ARBA00022806"/>
    </source>
</evidence>
<keyword evidence="8 13" id="KW-0238">DNA-binding</keyword>
<keyword evidence="2 13" id="KW-0963">Cytoplasm</keyword>
<dbReference type="SMART" id="SM00982">
    <property type="entry name" value="TRCF"/>
    <property type="match status" value="1"/>
</dbReference>
<keyword evidence="6" id="KW-0347">Helicase</keyword>
<keyword evidence="3 13" id="KW-0547">Nucleotide-binding</keyword>
<evidence type="ECO:0000256" key="9">
    <source>
        <dbReference type="ARBA" id="ARBA00023204"/>
    </source>
</evidence>
<dbReference type="NCBIfam" id="TIGR00580">
    <property type="entry name" value="mfd"/>
    <property type="match status" value="1"/>
</dbReference>
<dbReference type="InterPro" id="IPR036101">
    <property type="entry name" value="CarD-like/TRCF_RID_sf"/>
</dbReference>
<keyword evidence="9 13" id="KW-0234">DNA repair</keyword>
<dbReference type="SMART" id="SM00487">
    <property type="entry name" value="DEXDc"/>
    <property type="match status" value="1"/>
</dbReference>
<dbReference type="InterPro" id="IPR037235">
    <property type="entry name" value="TRCF-like_C_D7"/>
</dbReference>
<dbReference type="GO" id="GO:0016787">
    <property type="term" value="F:hydrolase activity"/>
    <property type="evidence" value="ECO:0007669"/>
    <property type="project" value="UniProtKB-KW"/>
</dbReference>
<evidence type="ECO:0000256" key="12">
    <source>
        <dbReference type="ARBA" id="ARBA00070128"/>
    </source>
</evidence>
<evidence type="ECO:0000256" key="2">
    <source>
        <dbReference type="ARBA" id="ARBA00022490"/>
    </source>
</evidence>
<dbReference type="GO" id="GO:0000716">
    <property type="term" value="P:transcription-coupled nucleotide-excision repair, DNA damage recognition"/>
    <property type="evidence" value="ECO:0007669"/>
    <property type="project" value="UniProtKB-UniRule"/>
</dbReference>